<evidence type="ECO:0000313" key="2">
    <source>
        <dbReference type="Proteomes" id="UP001367508"/>
    </source>
</evidence>
<gene>
    <name evidence="1" type="ORF">VNO77_39280</name>
</gene>
<dbReference type="EMBL" id="JAYMYQ010000009">
    <property type="protein sequence ID" value="KAK7314071.1"/>
    <property type="molecule type" value="Genomic_DNA"/>
</dbReference>
<proteinExistence type="predicted"/>
<name>A0AAN9KCD1_CANGL</name>
<comment type="caution">
    <text evidence="1">The sequence shown here is derived from an EMBL/GenBank/DDBJ whole genome shotgun (WGS) entry which is preliminary data.</text>
</comment>
<organism evidence="1 2">
    <name type="scientific">Canavalia gladiata</name>
    <name type="common">Sword bean</name>
    <name type="synonym">Dolichos gladiatus</name>
    <dbReference type="NCBI Taxonomy" id="3824"/>
    <lineage>
        <taxon>Eukaryota</taxon>
        <taxon>Viridiplantae</taxon>
        <taxon>Streptophyta</taxon>
        <taxon>Embryophyta</taxon>
        <taxon>Tracheophyta</taxon>
        <taxon>Spermatophyta</taxon>
        <taxon>Magnoliopsida</taxon>
        <taxon>eudicotyledons</taxon>
        <taxon>Gunneridae</taxon>
        <taxon>Pentapetalae</taxon>
        <taxon>rosids</taxon>
        <taxon>fabids</taxon>
        <taxon>Fabales</taxon>
        <taxon>Fabaceae</taxon>
        <taxon>Papilionoideae</taxon>
        <taxon>50 kb inversion clade</taxon>
        <taxon>NPAAA clade</taxon>
        <taxon>indigoferoid/millettioid clade</taxon>
        <taxon>Phaseoleae</taxon>
        <taxon>Canavalia</taxon>
    </lineage>
</organism>
<protein>
    <submittedName>
        <fullName evidence="1">Uncharacterized protein</fullName>
    </submittedName>
</protein>
<dbReference type="AlphaFoldDB" id="A0AAN9KCD1"/>
<dbReference type="Proteomes" id="UP001367508">
    <property type="component" value="Unassembled WGS sequence"/>
</dbReference>
<sequence>MPNAHAWGTNLTSNFGKNTYRSLAMRTSRLVAKVFTRTRTLIIVSHRVPFSFSLWTLAHLWLGERKVLWLLMEKSLFVLRTLGIWSHNVQELWSKHLTWCKFHKYSGFFSNGRHRFLNWTFTNSGAYHLPEFQAYLMSLRTRIATMIRNPYLRLRILWP</sequence>
<keyword evidence="2" id="KW-1185">Reference proteome</keyword>
<evidence type="ECO:0000313" key="1">
    <source>
        <dbReference type="EMBL" id="KAK7314071.1"/>
    </source>
</evidence>
<accession>A0AAN9KCD1</accession>
<reference evidence="1 2" key="1">
    <citation type="submission" date="2024-01" db="EMBL/GenBank/DDBJ databases">
        <title>The genomes of 5 underutilized Papilionoideae crops provide insights into root nodulation and disease resistanc.</title>
        <authorList>
            <person name="Jiang F."/>
        </authorList>
    </citation>
    <scope>NUCLEOTIDE SEQUENCE [LARGE SCALE GENOMIC DNA]</scope>
    <source>
        <strain evidence="1">LVBAO_FW01</strain>
        <tissue evidence="1">Leaves</tissue>
    </source>
</reference>